<name>A0AAW7YAJ8_9GAMM</name>
<reference evidence="1" key="1">
    <citation type="submission" date="2023-07" db="EMBL/GenBank/DDBJ databases">
        <title>Genome content predicts the carbon catabolic preferences of heterotrophic bacteria.</title>
        <authorList>
            <person name="Gralka M."/>
        </authorList>
    </citation>
    <scope>NUCLEOTIDE SEQUENCE</scope>
    <source>
        <strain evidence="1">G2M05</strain>
    </source>
</reference>
<gene>
    <name evidence="1" type="ORF">Q4568_14155</name>
</gene>
<dbReference type="EMBL" id="JAUOPU010000015">
    <property type="protein sequence ID" value="MDO6543685.1"/>
    <property type="molecule type" value="Genomic_DNA"/>
</dbReference>
<dbReference type="RefSeq" id="WP_303500118.1">
    <property type="nucleotide sequence ID" value="NZ_JAUOPU010000015.1"/>
</dbReference>
<evidence type="ECO:0000313" key="1">
    <source>
        <dbReference type="EMBL" id="MDO6543685.1"/>
    </source>
</evidence>
<evidence type="ECO:0000313" key="2">
    <source>
        <dbReference type="Proteomes" id="UP001170624"/>
    </source>
</evidence>
<proteinExistence type="predicted"/>
<comment type="caution">
    <text evidence="1">The sequence shown here is derived from an EMBL/GenBank/DDBJ whole genome shotgun (WGS) entry which is preliminary data.</text>
</comment>
<dbReference type="Proteomes" id="UP001170624">
    <property type="component" value="Unassembled WGS sequence"/>
</dbReference>
<accession>A0AAW7YAJ8</accession>
<sequence length="458" mass="51965">MLKRFFGIDKSKKQLNESSSSRVGNKYNNDKLEFDRQYIEPIKIRPTLDIVGHYGLVGRFMNELSSGTESIKEFIGIELISYIAVSIERGNIYVPYGANKTIPRLNSLLVAATGIGKGISSKQFNPVKEMVNKKYENLLCPEHNGGLSTTEGLVNAIRDDNEDANGEVIKGIKDKRLFVIEEEFVNVLTQGKKGNSTLSSTIRCLFDGGELAPLTKFNQISCKEPHVSIFAHITAEELHSELKPVDLKNGFMNRFPIYYGMKQPNVPFPEAISTNELEELAIELSEVIIWCNSDKRQMIYSDCYKALWEEKYSYLRNLGAEDSLERSLMVRARHYASMYAMVFAAMDLTIEMTAKHLEAALAWIDYWHQSVKYIYSTELDEIKAEHRKEVAKEVFKAIKKAVEANSGKAIGKTILTKKFSGRYSSQEISDALKYMQELPEPPIKVTLLPRNKHEISLV</sequence>
<organism evidence="1 2">
    <name type="scientific">Photobacterium sanguinicancri</name>
    <dbReference type="NCBI Taxonomy" id="875932"/>
    <lineage>
        <taxon>Bacteria</taxon>
        <taxon>Pseudomonadati</taxon>
        <taxon>Pseudomonadota</taxon>
        <taxon>Gammaproteobacteria</taxon>
        <taxon>Vibrionales</taxon>
        <taxon>Vibrionaceae</taxon>
        <taxon>Photobacterium</taxon>
    </lineage>
</organism>
<protein>
    <recommendedName>
        <fullName evidence="3">DUF3987 domain-containing protein</fullName>
    </recommendedName>
</protein>
<dbReference type="AlphaFoldDB" id="A0AAW7YAJ8"/>
<evidence type="ECO:0008006" key="3">
    <source>
        <dbReference type="Google" id="ProtNLM"/>
    </source>
</evidence>